<dbReference type="Gene3D" id="2.130.10.10">
    <property type="entry name" value="YVTN repeat-like/Quinoprotein amine dehydrogenase"/>
    <property type="match status" value="2"/>
</dbReference>
<dbReference type="SMART" id="SM00320">
    <property type="entry name" value="WD40"/>
    <property type="match status" value="4"/>
</dbReference>
<dbReference type="AlphaFoldDB" id="A0A9W7G1K0"/>
<comment type="caution">
    <text evidence="5">The sequence shown here is derived from an EMBL/GenBank/DDBJ whole genome shotgun (WGS) entry which is preliminary data.</text>
</comment>
<feature type="compositionally biased region" description="Pro residues" evidence="4">
    <location>
        <begin position="71"/>
        <end position="85"/>
    </location>
</feature>
<evidence type="ECO:0000256" key="1">
    <source>
        <dbReference type="ARBA" id="ARBA00022574"/>
    </source>
</evidence>
<evidence type="ECO:0000313" key="5">
    <source>
        <dbReference type="EMBL" id="GMI32116.1"/>
    </source>
</evidence>
<sequence>MSSPVFSLLGSINERNSFETYPYIEVLNVSSSLRSTIRELKRENKAMKDENTSLHLQLRTSTTSTSSLPPFSSPSPSPPSPPPPTSSSAALRLGEEVTTLRLRVSTLESQLLKSSRKLSLHSATISSLTADREVSKASMKALHDELETSRLECSRFRSERDLAHSGENAMLERVMSEKVKCAEQVQNITEMLDRVVKECAWLREQGEDKDRRIKELERKLGTEDPVKAFMEESAGQRGSAGEAFFLSDTTVIPTSLKALIRPHTTEVTSLTLSSSDPDTVLTTSSDGTAKIVCKGTVKASLTPGGGRGLQPLLCGDISLQISAVGSVDKTISVYASSSSSSSAGASILKPTLTLQGHGAKVTAVRCMQGSATNLLSASQDRTVKVWDLGRGGGTVVGTIRQKSQINCMDAPKVEKGTFATSHQDGGVRIWDVKTGSVAANLTGVHSGPATFIRYGKDESVVVTMGRGGDIKVMDLRVGKVLHTLQHPEFRPPQAWGSFAISPDGKNGTGYGSRVGGGGEPGNIR</sequence>
<dbReference type="InterPro" id="IPR015943">
    <property type="entry name" value="WD40/YVTN_repeat-like_dom_sf"/>
</dbReference>
<evidence type="ECO:0000313" key="6">
    <source>
        <dbReference type="Proteomes" id="UP001165065"/>
    </source>
</evidence>
<organism evidence="5 6">
    <name type="scientific">Triparma columacea</name>
    <dbReference type="NCBI Taxonomy" id="722753"/>
    <lineage>
        <taxon>Eukaryota</taxon>
        <taxon>Sar</taxon>
        <taxon>Stramenopiles</taxon>
        <taxon>Ochrophyta</taxon>
        <taxon>Bolidophyceae</taxon>
        <taxon>Parmales</taxon>
        <taxon>Triparmaceae</taxon>
        <taxon>Triparma</taxon>
    </lineage>
</organism>
<gene>
    <name evidence="5" type="ORF">TrCOL_g9178</name>
</gene>
<name>A0A9W7G1K0_9STRA</name>
<dbReference type="InterPro" id="IPR019775">
    <property type="entry name" value="WD40_repeat_CS"/>
</dbReference>
<keyword evidence="2" id="KW-0677">Repeat</keyword>
<feature type="repeat" description="WD" evidence="3">
    <location>
        <begin position="354"/>
        <end position="388"/>
    </location>
</feature>
<feature type="region of interest" description="Disordered" evidence="4">
    <location>
        <begin position="44"/>
        <end position="89"/>
    </location>
</feature>
<evidence type="ECO:0000256" key="2">
    <source>
        <dbReference type="ARBA" id="ARBA00022737"/>
    </source>
</evidence>
<dbReference type="Proteomes" id="UP001165065">
    <property type="component" value="Unassembled WGS sequence"/>
</dbReference>
<dbReference type="OrthoDB" id="538223at2759"/>
<evidence type="ECO:0000256" key="4">
    <source>
        <dbReference type="SAM" id="MobiDB-lite"/>
    </source>
</evidence>
<feature type="compositionally biased region" description="Low complexity" evidence="4">
    <location>
        <begin position="60"/>
        <end position="70"/>
    </location>
</feature>
<dbReference type="PROSITE" id="PS50294">
    <property type="entry name" value="WD_REPEATS_REGION"/>
    <property type="match status" value="1"/>
</dbReference>
<dbReference type="SUPFAM" id="SSF50978">
    <property type="entry name" value="WD40 repeat-like"/>
    <property type="match status" value="1"/>
</dbReference>
<dbReference type="PROSITE" id="PS50082">
    <property type="entry name" value="WD_REPEATS_2"/>
    <property type="match status" value="2"/>
</dbReference>
<dbReference type="InterPro" id="IPR001680">
    <property type="entry name" value="WD40_rpt"/>
</dbReference>
<dbReference type="EMBL" id="BRYA01000015">
    <property type="protein sequence ID" value="GMI32116.1"/>
    <property type="molecule type" value="Genomic_DNA"/>
</dbReference>
<keyword evidence="6" id="KW-1185">Reference proteome</keyword>
<dbReference type="InterPro" id="IPR051179">
    <property type="entry name" value="WD_repeat_multifunction"/>
</dbReference>
<keyword evidence="1 3" id="KW-0853">WD repeat</keyword>
<proteinExistence type="predicted"/>
<dbReference type="InterPro" id="IPR036322">
    <property type="entry name" value="WD40_repeat_dom_sf"/>
</dbReference>
<dbReference type="PROSITE" id="PS00678">
    <property type="entry name" value="WD_REPEATS_1"/>
    <property type="match status" value="1"/>
</dbReference>
<dbReference type="PANTHER" id="PTHR19857">
    <property type="entry name" value="MITOCHONDRIAL DIVISION PROTEIN 1-RELATED"/>
    <property type="match status" value="1"/>
</dbReference>
<feature type="repeat" description="WD" evidence="3">
    <location>
        <begin position="418"/>
        <end position="440"/>
    </location>
</feature>
<protein>
    <submittedName>
        <fullName evidence="5">Uncharacterized protein</fullName>
    </submittedName>
</protein>
<dbReference type="Pfam" id="PF00400">
    <property type="entry name" value="WD40"/>
    <property type="match status" value="2"/>
</dbReference>
<accession>A0A9W7G1K0</accession>
<reference evidence="6" key="1">
    <citation type="journal article" date="2023" name="Commun. Biol.">
        <title>Genome analysis of Parmales, the sister group of diatoms, reveals the evolutionary specialization of diatoms from phago-mixotrophs to photoautotrophs.</title>
        <authorList>
            <person name="Ban H."/>
            <person name="Sato S."/>
            <person name="Yoshikawa S."/>
            <person name="Yamada K."/>
            <person name="Nakamura Y."/>
            <person name="Ichinomiya M."/>
            <person name="Sato N."/>
            <person name="Blanc-Mathieu R."/>
            <person name="Endo H."/>
            <person name="Kuwata A."/>
            <person name="Ogata H."/>
        </authorList>
    </citation>
    <scope>NUCLEOTIDE SEQUENCE [LARGE SCALE GENOMIC DNA]</scope>
</reference>
<evidence type="ECO:0000256" key="3">
    <source>
        <dbReference type="PROSITE-ProRule" id="PRU00221"/>
    </source>
</evidence>